<dbReference type="EMBL" id="LAZR01024729">
    <property type="protein sequence ID" value="KKL74196.1"/>
    <property type="molecule type" value="Genomic_DNA"/>
</dbReference>
<dbReference type="AlphaFoldDB" id="A0A0F9F6S2"/>
<reference evidence="1" key="1">
    <citation type="journal article" date="2015" name="Nature">
        <title>Complex archaea that bridge the gap between prokaryotes and eukaryotes.</title>
        <authorList>
            <person name="Spang A."/>
            <person name="Saw J.H."/>
            <person name="Jorgensen S.L."/>
            <person name="Zaremba-Niedzwiedzka K."/>
            <person name="Martijn J."/>
            <person name="Lind A.E."/>
            <person name="van Eijk R."/>
            <person name="Schleper C."/>
            <person name="Guy L."/>
            <person name="Ettema T.J."/>
        </authorList>
    </citation>
    <scope>NUCLEOTIDE SEQUENCE</scope>
</reference>
<evidence type="ECO:0000313" key="1">
    <source>
        <dbReference type="EMBL" id="KKL74196.1"/>
    </source>
</evidence>
<sequence>MEQRTHAFYNDQIKATSWDLVRLLFGRVVKISYGPEVSTYRWTKTDCGACLENNKWYRRWLR</sequence>
<gene>
    <name evidence="1" type="ORF">LCGC14_2067320</name>
</gene>
<proteinExistence type="predicted"/>
<protein>
    <submittedName>
        <fullName evidence="1">Uncharacterized protein</fullName>
    </submittedName>
</protein>
<organism evidence="1">
    <name type="scientific">marine sediment metagenome</name>
    <dbReference type="NCBI Taxonomy" id="412755"/>
    <lineage>
        <taxon>unclassified sequences</taxon>
        <taxon>metagenomes</taxon>
        <taxon>ecological metagenomes</taxon>
    </lineage>
</organism>
<name>A0A0F9F6S2_9ZZZZ</name>
<comment type="caution">
    <text evidence="1">The sequence shown here is derived from an EMBL/GenBank/DDBJ whole genome shotgun (WGS) entry which is preliminary data.</text>
</comment>
<accession>A0A0F9F6S2</accession>